<accession>A0A2K1KLD7</accession>
<keyword evidence="1" id="KW-0472">Membrane</keyword>
<reference evidence="3" key="3">
    <citation type="submission" date="2020-12" db="UniProtKB">
        <authorList>
            <consortium name="EnsemblPlants"/>
        </authorList>
    </citation>
    <scope>IDENTIFICATION</scope>
</reference>
<dbReference type="InParanoid" id="A0A2K1KLD7"/>
<dbReference type="EMBL" id="ABEU02000005">
    <property type="protein sequence ID" value="PNR54587.1"/>
    <property type="molecule type" value="Genomic_DNA"/>
</dbReference>
<dbReference type="AlphaFoldDB" id="A0A2K1KLD7"/>
<protein>
    <submittedName>
        <fullName evidence="2 3">Uncharacterized protein</fullName>
    </submittedName>
</protein>
<dbReference type="Gramene" id="Pp3c5_28580V3.1">
    <property type="protein sequence ID" value="PAC:32954663.CDS.1"/>
    <property type="gene ID" value="Pp3c5_28580"/>
</dbReference>
<name>A0A2K1KLD7_PHYPA</name>
<dbReference type="PaxDb" id="3218-PP1S229_31V6.1"/>
<dbReference type="Proteomes" id="UP000006727">
    <property type="component" value="Chromosome 5"/>
</dbReference>
<gene>
    <name evidence="2" type="ORF">PHYPA_008264</name>
</gene>
<evidence type="ECO:0000313" key="3">
    <source>
        <dbReference type="EnsemblPlants" id="PAC:32954663.CDS.1"/>
    </source>
</evidence>
<reference evidence="2 4" key="2">
    <citation type="journal article" date="2018" name="Plant J.">
        <title>The Physcomitrella patens chromosome-scale assembly reveals moss genome structure and evolution.</title>
        <authorList>
            <person name="Lang D."/>
            <person name="Ullrich K.K."/>
            <person name="Murat F."/>
            <person name="Fuchs J."/>
            <person name="Jenkins J."/>
            <person name="Haas F.B."/>
            <person name="Piednoel M."/>
            <person name="Gundlach H."/>
            <person name="Van Bel M."/>
            <person name="Meyberg R."/>
            <person name="Vives C."/>
            <person name="Morata J."/>
            <person name="Symeonidi A."/>
            <person name="Hiss M."/>
            <person name="Muchero W."/>
            <person name="Kamisugi Y."/>
            <person name="Saleh O."/>
            <person name="Blanc G."/>
            <person name="Decker E.L."/>
            <person name="van Gessel N."/>
            <person name="Grimwood J."/>
            <person name="Hayes R.D."/>
            <person name="Graham S.W."/>
            <person name="Gunter L.E."/>
            <person name="McDaniel S.F."/>
            <person name="Hoernstein S.N.W."/>
            <person name="Larsson A."/>
            <person name="Li F.W."/>
            <person name="Perroud P.F."/>
            <person name="Phillips J."/>
            <person name="Ranjan P."/>
            <person name="Rokshar D.S."/>
            <person name="Rothfels C.J."/>
            <person name="Schneider L."/>
            <person name="Shu S."/>
            <person name="Stevenson D.W."/>
            <person name="Thummler F."/>
            <person name="Tillich M."/>
            <person name="Villarreal Aguilar J.C."/>
            <person name="Widiez T."/>
            <person name="Wong G.K."/>
            <person name="Wymore A."/>
            <person name="Zhang Y."/>
            <person name="Zimmer A.D."/>
            <person name="Quatrano R.S."/>
            <person name="Mayer K.F.X."/>
            <person name="Goodstein D."/>
            <person name="Casacuberta J.M."/>
            <person name="Vandepoele K."/>
            <person name="Reski R."/>
            <person name="Cuming A.C."/>
            <person name="Tuskan G.A."/>
            <person name="Maumus F."/>
            <person name="Salse J."/>
            <person name="Schmutz J."/>
            <person name="Rensing S.A."/>
        </authorList>
    </citation>
    <scope>NUCLEOTIDE SEQUENCE [LARGE SCALE GENOMIC DNA]</scope>
    <source>
        <strain evidence="3 4">cv. Gransden 2004</strain>
    </source>
</reference>
<proteinExistence type="predicted"/>
<reference evidence="2 4" key="1">
    <citation type="journal article" date="2008" name="Science">
        <title>The Physcomitrella genome reveals evolutionary insights into the conquest of land by plants.</title>
        <authorList>
            <person name="Rensing S."/>
            <person name="Lang D."/>
            <person name="Zimmer A."/>
            <person name="Terry A."/>
            <person name="Salamov A."/>
            <person name="Shapiro H."/>
            <person name="Nishiyama T."/>
            <person name="Perroud P.-F."/>
            <person name="Lindquist E."/>
            <person name="Kamisugi Y."/>
            <person name="Tanahashi T."/>
            <person name="Sakakibara K."/>
            <person name="Fujita T."/>
            <person name="Oishi K."/>
            <person name="Shin-I T."/>
            <person name="Kuroki Y."/>
            <person name="Toyoda A."/>
            <person name="Suzuki Y."/>
            <person name="Hashimoto A."/>
            <person name="Yamaguchi K."/>
            <person name="Sugano A."/>
            <person name="Kohara Y."/>
            <person name="Fujiyama A."/>
            <person name="Anterola A."/>
            <person name="Aoki S."/>
            <person name="Ashton N."/>
            <person name="Barbazuk W.B."/>
            <person name="Barker E."/>
            <person name="Bennetzen J."/>
            <person name="Bezanilla M."/>
            <person name="Blankenship R."/>
            <person name="Cho S.H."/>
            <person name="Dutcher S."/>
            <person name="Estelle M."/>
            <person name="Fawcett J.A."/>
            <person name="Gundlach H."/>
            <person name="Hanada K."/>
            <person name="Heyl A."/>
            <person name="Hicks K.A."/>
            <person name="Hugh J."/>
            <person name="Lohr M."/>
            <person name="Mayer K."/>
            <person name="Melkozernov A."/>
            <person name="Murata T."/>
            <person name="Nelson D."/>
            <person name="Pils B."/>
            <person name="Prigge M."/>
            <person name="Reiss B."/>
            <person name="Renner T."/>
            <person name="Rombauts S."/>
            <person name="Rushton P."/>
            <person name="Sanderfoot A."/>
            <person name="Schween G."/>
            <person name="Shiu S.-H."/>
            <person name="Stueber K."/>
            <person name="Theodoulou F.L."/>
            <person name="Tu H."/>
            <person name="Van de Peer Y."/>
            <person name="Verrier P.J."/>
            <person name="Waters E."/>
            <person name="Wood A."/>
            <person name="Yang L."/>
            <person name="Cove D."/>
            <person name="Cuming A."/>
            <person name="Hasebe M."/>
            <person name="Lucas S."/>
            <person name="Mishler D.B."/>
            <person name="Reski R."/>
            <person name="Grigoriev I."/>
            <person name="Quatrano R.S."/>
            <person name="Boore J.L."/>
        </authorList>
    </citation>
    <scope>NUCLEOTIDE SEQUENCE [LARGE SCALE GENOMIC DNA]</scope>
    <source>
        <strain evidence="3 4">cv. Gransden 2004</strain>
    </source>
</reference>
<keyword evidence="4" id="KW-1185">Reference proteome</keyword>
<dbReference type="EnsemblPlants" id="Pp3c5_28580V3.2">
    <property type="protein sequence ID" value="PAC:32954664.CDS.1"/>
    <property type="gene ID" value="Pp3c5_28580"/>
</dbReference>
<keyword evidence="1" id="KW-1133">Transmembrane helix</keyword>
<dbReference type="EnsemblPlants" id="Pp3c5_28580V3.1">
    <property type="protein sequence ID" value="PAC:32954663.CDS.1"/>
    <property type="gene ID" value="Pp3c5_28580"/>
</dbReference>
<organism evidence="2">
    <name type="scientific">Physcomitrium patens</name>
    <name type="common">Spreading-leaved earth moss</name>
    <name type="synonym">Physcomitrella patens</name>
    <dbReference type="NCBI Taxonomy" id="3218"/>
    <lineage>
        <taxon>Eukaryota</taxon>
        <taxon>Viridiplantae</taxon>
        <taxon>Streptophyta</taxon>
        <taxon>Embryophyta</taxon>
        <taxon>Bryophyta</taxon>
        <taxon>Bryophytina</taxon>
        <taxon>Bryopsida</taxon>
        <taxon>Funariidae</taxon>
        <taxon>Funariales</taxon>
        <taxon>Funariaceae</taxon>
        <taxon>Physcomitrium</taxon>
    </lineage>
</organism>
<sequence>MCSCITNLISLNLYSLLIFITIYSIREIHHNSYLSCLDFFIISIYSNCITKYLHAY</sequence>
<dbReference type="Gramene" id="Pp3c5_28580V3.2">
    <property type="protein sequence ID" value="PAC:32954664.CDS.1"/>
    <property type="gene ID" value="Pp3c5_28580"/>
</dbReference>
<evidence type="ECO:0000256" key="1">
    <source>
        <dbReference type="SAM" id="Phobius"/>
    </source>
</evidence>
<evidence type="ECO:0000313" key="4">
    <source>
        <dbReference type="Proteomes" id="UP000006727"/>
    </source>
</evidence>
<feature type="transmembrane region" description="Helical" evidence="1">
    <location>
        <begin position="7"/>
        <end position="26"/>
    </location>
</feature>
<evidence type="ECO:0000313" key="2">
    <source>
        <dbReference type="EMBL" id="PNR54587.1"/>
    </source>
</evidence>
<keyword evidence="1" id="KW-0812">Transmembrane</keyword>